<feature type="compositionally biased region" description="Acidic residues" evidence="2">
    <location>
        <begin position="238"/>
        <end position="248"/>
    </location>
</feature>
<feature type="compositionally biased region" description="Basic residues" evidence="2">
    <location>
        <begin position="398"/>
        <end position="420"/>
    </location>
</feature>
<keyword evidence="1" id="KW-0175">Coiled coil</keyword>
<organism evidence="4 5">
    <name type="scientific">Terfezia boudieri ATCC MYA-4762</name>
    <dbReference type="NCBI Taxonomy" id="1051890"/>
    <lineage>
        <taxon>Eukaryota</taxon>
        <taxon>Fungi</taxon>
        <taxon>Dikarya</taxon>
        <taxon>Ascomycota</taxon>
        <taxon>Pezizomycotina</taxon>
        <taxon>Pezizomycetes</taxon>
        <taxon>Pezizales</taxon>
        <taxon>Pezizaceae</taxon>
        <taxon>Terfezia</taxon>
    </lineage>
</organism>
<evidence type="ECO:0000256" key="2">
    <source>
        <dbReference type="SAM" id="MobiDB-lite"/>
    </source>
</evidence>
<name>A0A3N4LEC6_9PEZI</name>
<feature type="coiled-coil region" evidence="1">
    <location>
        <begin position="484"/>
        <end position="518"/>
    </location>
</feature>
<feature type="domain" description="Inner kinetochore subunit AME1" evidence="3">
    <location>
        <begin position="421"/>
        <end position="546"/>
    </location>
</feature>
<feature type="region of interest" description="Disordered" evidence="2">
    <location>
        <begin position="169"/>
        <end position="422"/>
    </location>
</feature>
<evidence type="ECO:0000259" key="3">
    <source>
        <dbReference type="Pfam" id="PF20994"/>
    </source>
</evidence>
<feature type="compositionally biased region" description="Acidic residues" evidence="2">
    <location>
        <begin position="335"/>
        <end position="357"/>
    </location>
</feature>
<protein>
    <recommendedName>
        <fullName evidence="3">Inner kinetochore subunit AME1 domain-containing protein</fullName>
    </recommendedName>
</protein>
<feature type="compositionally biased region" description="Acidic residues" evidence="2">
    <location>
        <begin position="557"/>
        <end position="574"/>
    </location>
</feature>
<keyword evidence="5" id="KW-1185">Reference proteome</keyword>
<evidence type="ECO:0000313" key="4">
    <source>
        <dbReference type="EMBL" id="RPB20048.1"/>
    </source>
</evidence>
<sequence length="595" mass="65935">MSSSQAQRQERLQARLRGAGTTAFSGGFNFGFTLPQEPSPPPPREPAPAPSPPPPPPPPPPPLLPIEPLSRPLPEPTPRRATPKQTPSTRASPRFSAGPVETPAQRSTRSSNRLSHAASPLQQSAQSSIQRSSGHKRKQADITQNETSFERASITATTLESSTLSTLLSSPTAPVASTGAIPAVTQQTRVQRRREPSPDEFLTPGDAVSTRLFGRESRTRSNGFIDPIQGNAFHGLDDEVEGEGDEDEARLNTASLVGEILENLEEEERREGDDTIMENSPEELDEEEEEEEGEGAGEDEDRNEEDEEAIKDEESQIKQVRTPGGTKRRKVIPEAELEEELQEEVQELAEEAEEDGPQESTPNASPKLHSKASKPIKPARAPAPAPRRRETIEITVHRLSKPKPKSKSKSKSHPQSKKKLATIPTINPVDVLSQIFKEMLKKQYEKLNSPIAKLALEVFADEVEVRLLEHTDTLNTTLQAAKELRRYQKVKQNKREELMALRMELGKVEGEIDEVRRRFEKGSRESKNKHSISQCLETIAASLDLRRAHISRRFNPDDEGLEEGDNEDMDEMFQEEMGAGGDGLETGSILERVRG</sequence>
<dbReference type="Proteomes" id="UP000267821">
    <property type="component" value="Unassembled WGS sequence"/>
</dbReference>
<proteinExistence type="predicted"/>
<dbReference type="InterPro" id="IPR048743">
    <property type="entry name" value="AME1"/>
</dbReference>
<gene>
    <name evidence="4" type="ORF">L211DRAFT_576515</name>
</gene>
<accession>A0A3N4LEC6</accession>
<dbReference type="SUPFAM" id="SSF101447">
    <property type="entry name" value="Formin homology 2 domain (FH2 domain)"/>
    <property type="match status" value="1"/>
</dbReference>
<feature type="compositionally biased region" description="Polar residues" evidence="2">
    <location>
        <begin position="104"/>
        <end position="114"/>
    </location>
</feature>
<evidence type="ECO:0000256" key="1">
    <source>
        <dbReference type="SAM" id="Coils"/>
    </source>
</evidence>
<dbReference type="EMBL" id="ML121578">
    <property type="protein sequence ID" value="RPB20048.1"/>
    <property type="molecule type" value="Genomic_DNA"/>
</dbReference>
<feature type="compositionally biased region" description="Basic and acidic residues" evidence="2">
    <location>
        <begin position="387"/>
        <end position="396"/>
    </location>
</feature>
<dbReference type="AlphaFoldDB" id="A0A3N4LEC6"/>
<dbReference type="Pfam" id="PF20994">
    <property type="entry name" value="CENPU"/>
    <property type="match status" value="1"/>
</dbReference>
<feature type="region of interest" description="Disordered" evidence="2">
    <location>
        <begin position="1"/>
        <end position="149"/>
    </location>
</feature>
<dbReference type="InParanoid" id="A0A3N4LEC6"/>
<dbReference type="OrthoDB" id="5377952at2759"/>
<evidence type="ECO:0000313" key="5">
    <source>
        <dbReference type="Proteomes" id="UP000267821"/>
    </source>
</evidence>
<dbReference type="STRING" id="1051890.A0A3N4LEC6"/>
<reference evidence="4 5" key="1">
    <citation type="journal article" date="2018" name="Nat. Ecol. Evol.">
        <title>Pezizomycetes genomes reveal the molecular basis of ectomycorrhizal truffle lifestyle.</title>
        <authorList>
            <person name="Murat C."/>
            <person name="Payen T."/>
            <person name="Noel B."/>
            <person name="Kuo A."/>
            <person name="Morin E."/>
            <person name="Chen J."/>
            <person name="Kohler A."/>
            <person name="Krizsan K."/>
            <person name="Balestrini R."/>
            <person name="Da Silva C."/>
            <person name="Montanini B."/>
            <person name="Hainaut M."/>
            <person name="Levati E."/>
            <person name="Barry K.W."/>
            <person name="Belfiori B."/>
            <person name="Cichocki N."/>
            <person name="Clum A."/>
            <person name="Dockter R.B."/>
            <person name="Fauchery L."/>
            <person name="Guy J."/>
            <person name="Iotti M."/>
            <person name="Le Tacon F."/>
            <person name="Lindquist E.A."/>
            <person name="Lipzen A."/>
            <person name="Malagnac F."/>
            <person name="Mello A."/>
            <person name="Molinier V."/>
            <person name="Miyauchi S."/>
            <person name="Poulain J."/>
            <person name="Riccioni C."/>
            <person name="Rubini A."/>
            <person name="Sitrit Y."/>
            <person name="Splivallo R."/>
            <person name="Traeger S."/>
            <person name="Wang M."/>
            <person name="Zifcakova L."/>
            <person name="Wipf D."/>
            <person name="Zambonelli A."/>
            <person name="Paolocci F."/>
            <person name="Nowrousian M."/>
            <person name="Ottonello S."/>
            <person name="Baldrian P."/>
            <person name="Spatafora J.W."/>
            <person name="Henrissat B."/>
            <person name="Nagy L.G."/>
            <person name="Aury J.M."/>
            <person name="Wincker P."/>
            <person name="Grigoriev I.V."/>
            <person name="Bonfante P."/>
            <person name="Martin F.M."/>
        </authorList>
    </citation>
    <scope>NUCLEOTIDE SEQUENCE [LARGE SCALE GENOMIC DNA]</scope>
    <source>
        <strain evidence="4 5">ATCC MYA-4762</strain>
    </source>
</reference>
<feature type="region of interest" description="Disordered" evidence="2">
    <location>
        <begin position="554"/>
        <end position="595"/>
    </location>
</feature>
<feature type="compositionally biased region" description="Pro residues" evidence="2">
    <location>
        <begin position="37"/>
        <end position="76"/>
    </location>
</feature>
<feature type="compositionally biased region" description="Low complexity" evidence="2">
    <location>
        <begin position="115"/>
        <end position="132"/>
    </location>
</feature>
<feature type="compositionally biased region" description="Acidic residues" evidence="2">
    <location>
        <begin position="274"/>
        <end position="311"/>
    </location>
</feature>